<dbReference type="EMBL" id="RCZA01000010">
    <property type="protein sequence ID" value="TPG80058.1"/>
    <property type="molecule type" value="Genomic_DNA"/>
</dbReference>
<dbReference type="AlphaFoldDB" id="A0A502I3S5"/>
<comment type="caution">
    <text evidence="6">The sequence shown here is derived from an EMBL/GenBank/DDBJ whole genome shotgun (WGS) entry which is preliminary data.</text>
</comment>
<dbReference type="GO" id="GO:0043565">
    <property type="term" value="F:sequence-specific DNA binding"/>
    <property type="evidence" value="ECO:0007669"/>
    <property type="project" value="TreeGrafter"/>
</dbReference>
<sequence length="311" mass="34466">MDKIHHAPSLQALQALVEVAGSGSFTQAAQKLCLTQSAVSRKIQQLESHFDLPMFVRNSRSVRLTPEGEQVLATARSILAQLKTLEDRLTPQKRPFRIRMHVSLAVRWLLPKLSEFYRSHPQVSLSIETVATEVVEPAIDSDAYILYLPEPSRDPDCLTLFEEALVPVCAPGLGSTSQPLESVADLVRFPLLHRSADKHDWVQWLHANGGQSLEDYRHIPFNLDELALDAAARGLGVAMTDLTLAGESLERGVLVVPFGHPLKTRGIYALNLQPSAASHPACSLIMQWFAQQAEQPSSDRRPETSSPPHWI</sequence>
<proteinExistence type="inferred from homology"/>
<keyword evidence="2" id="KW-0805">Transcription regulation</keyword>
<dbReference type="FunFam" id="1.10.10.10:FF:000001">
    <property type="entry name" value="LysR family transcriptional regulator"/>
    <property type="match status" value="1"/>
</dbReference>
<dbReference type="Proteomes" id="UP000320914">
    <property type="component" value="Unassembled WGS sequence"/>
</dbReference>
<dbReference type="InterPro" id="IPR036388">
    <property type="entry name" value="WH-like_DNA-bd_sf"/>
</dbReference>
<keyword evidence="4" id="KW-0804">Transcription</keyword>
<dbReference type="RefSeq" id="WP_140681233.1">
    <property type="nucleotide sequence ID" value="NZ_RCZA01000010.1"/>
</dbReference>
<evidence type="ECO:0000313" key="6">
    <source>
        <dbReference type="EMBL" id="TPG80058.1"/>
    </source>
</evidence>
<evidence type="ECO:0000256" key="2">
    <source>
        <dbReference type="ARBA" id="ARBA00023015"/>
    </source>
</evidence>
<dbReference type="PANTHER" id="PTHR30537">
    <property type="entry name" value="HTH-TYPE TRANSCRIPTIONAL REGULATOR"/>
    <property type="match status" value="1"/>
</dbReference>
<dbReference type="Pfam" id="PF03466">
    <property type="entry name" value="LysR_substrate"/>
    <property type="match status" value="1"/>
</dbReference>
<name>A0A502I3S5_9PSED</name>
<dbReference type="Gene3D" id="1.10.10.10">
    <property type="entry name" value="Winged helix-like DNA-binding domain superfamily/Winged helix DNA-binding domain"/>
    <property type="match status" value="1"/>
</dbReference>
<evidence type="ECO:0000259" key="5">
    <source>
        <dbReference type="PROSITE" id="PS50931"/>
    </source>
</evidence>
<gene>
    <name evidence="6" type="ORF">EAH74_22815</name>
</gene>
<reference evidence="6 7" key="1">
    <citation type="journal article" date="2019" name="Environ. Microbiol.">
        <title>Species interactions and distinct microbial communities in high Arctic permafrost affected cryosols are associated with the CH4 and CO2 gas fluxes.</title>
        <authorList>
            <person name="Altshuler I."/>
            <person name="Hamel J."/>
            <person name="Turney S."/>
            <person name="Magnuson E."/>
            <person name="Levesque R."/>
            <person name="Greer C."/>
            <person name="Whyte L.G."/>
        </authorList>
    </citation>
    <scope>NUCLEOTIDE SEQUENCE [LARGE SCALE GENOMIC DNA]</scope>
    <source>
        <strain evidence="6 7">OWC5</strain>
    </source>
</reference>
<dbReference type="PROSITE" id="PS50931">
    <property type="entry name" value="HTH_LYSR"/>
    <property type="match status" value="1"/>
</dbReference>
<keyword evidence="3" id="KW-0238">DNA-binding</keyword>
<dbReference type="SUPFAM" id="SSF53850">
    <property type="entry name" value="Periplasmic binding protein-like II"/>
    <property type="match status" value="1"/>
</dbReference>
<feature type="domain" description="HTH lysR-type" evidence="5">
    <location>
        <begin position="8"/>
        <end position="65"/>
    </location>
</feature>
<evidence type="ECO:0000313" key="7">
    <source>
        <dbReference type="Proteomes" id="UP000320914"/>
    </source>
</evidence>
<dbReference type="InterPro" id="IPR058163">
    <property type="entry name" value="LysR-type_TF_proteobact-type"/>
</dbReference>
<dbReference type="SUPFAM" id="SSF46785">
    <property type="entry name" value="Winged helix' DNA-binding domain"/>
    <property type="match status" value="1"/>
</dbReference>
<dbReference type="InterPro" id="IPR005119">
    <property type="entry name" value="LysR_subst-bd"/>
</dbReference>
<dbReference type="InterPro" id="IPR036390">
    <property type="entry name" value="WH_DNA-bd_sf"/>
</dbReference>
<dbReference type="Pfam" id="PF00126">
    <property type="entry name" value="HTH_1"/>
    <property type="match status" value="1"/>
</dbReference>
<dbReference type="InterPro" id="IPR000847">
    <property type="entry name" value="LysR_HTH_N"/>
</dbReference>
<protein>
    <submittedName>
        <fullName evidence="6">LysR family transcriptional regulator</fullName>
    </submittedName>
</protein>
<evidence type="ECO:0000256" key="3">
    <source>
        <dbReference type="ARBA" id="ARBA00023125"/>
    </source>
</evidence>
<dbReference type="PRINTS" id="PR00039">
    <property type="entry name" value="HTHLYSR"/>
</dbReference>
<evidence type="ECO:0000256" key="4">
    <source>
        <dbReference type="ARBA" id="ARBA00023163"/>
    </source>
</evidence>
<comment type="similarity">
    <text evidence="1">Belongs to the LysR transcriptional regulatory family.</text>
</comment>
<dbReference type="PANTHER" id="PTHR30537:SF26">
    <property type="entry name" value="GLYCINE CLEAVAGE SYSTEM TRANSCRIPTIONAL ACTIVATOR"/>
    <property type="match status" value="1"/>
</dbReference>
<organism evidence="6 7">
    <name type="scientific">Pseudomonas mandelii</name>
    <dbReference type="NCBI Taxonomy" id="75612"/>
    <lineage>
        <taxon>Bacteria</taxon>
        <taxon>Pseudomonadati</taxon>
        <taxon>Pseudomonadota</taxon>
        <taxon>Gammaproteobacteria</taxon>
        <taxon>Pseudomonadales</taxon>
        <taxon>Pseudomonadaceae</taxon>
        <taxon>Pseudomonas</taxon>
    </lineage>
</organism>
<dbReference type="Gene3D" id="3.40.190.10">
    <property type="entry name" value="Periplasmic binding protein-like II"/>
    <property type="match status" value="2"/>
</dbReference>
<evidence type="ECO:0000256" key="1">
    <source>
        <dbReference type="ARBA" id="ARBA00009437"/>
    </source>
</evidence>
<accession>A0A502I3S5</accession>
<dbReference type="GO" id="GO:0003700">
    <property type="term" value="F:DNA-binding transcription factor activity"/>
    <property type="evidence" value="ECO:0007669"/>
    <property type="project" value="InterPro"/>
</dbReference>
<dbReference type="GO" id="GO:0006351">
    <property type="term" value="P:DNA-templated transcription"/>
    <property type="evidence" value="ECO:0007669"/>
    <property type="project" value="TreeGrafter"/>
</dbReference>